<dbReference type="PANTHER" id="PTHR19890">
    <property type="entry name" value="FIBROBLAST GROWTH FACTOR RECEPTOR"/>
    <property type="match status" value="1"/>
</dbReference>
<evidence type="ECO:0000256" key="7">
    <source>
        <dbReference type="ARBA" id="ARBA00022737"/>
    </source>
</evidence>
<evidence type="ECO:0000256" key="15">
    <source>
        <dbReference type="ARBA" id="ARBA00023170"/>
    </source>
</evidence>
<evidence type="ECO:0000259" key="18">
    <source>
        <dbReference type="PROSITE" id="PS50835"/>
    </source>
</evidence>
<sequence length="171" mass="19368">MVSPAAQMGHVVHKQLEFKCKKEVSLFGRFQNKGKAVHETILTDREPRQPEFSEELVSSQSAVEGTTVKLQCKVKSDDEPFIQWLKRVESDNTQLFPISDAPITFGQWRYRVVRAGRVLTQTDDGAYIDRLVFEHISKDDSGTYICVATNSVGYSFREANVRVLPPPSNYA</sequence>
<dbReference type="InterPro" id="IPR052615">
    <property type="entry name" value="FGFRL"/>
</dbReference>
<keyword evidence="17" id="KW-0393">Immunoglobulin domain</keyword>
<dbReference type="InterPro" id="IPR036179">
    <property type="entry name" value="Ig-like_dom_sf"/>
</dbReference>
<comment type="subcellular location">
    <subcellularLocation>
        <location evidence="1">Membrane</location>
        <topology evidence="1">Single-pass membrane protein</topology>
    </subcellularLocation>
</comment>
<keyword evidence="5" id="KW-0812">Transmembrane</keyword>
<dbReference type="EC" id="2.7.10.1" evidence="2"/>
<evidence type="ECO:0000256" key="14">
    <source>
        <dbReference type="ARBA" id="ARBA00023157"/>
    </source>
</evidence>
<gene>
    <name evidence="19" type="ORF">QYM36_011733</name>
</gene>
<evidence type="ECO:0000256" key="8">
    <source>
        <dbReference type="ARBA" id="ARBA00022741"/>
    </source>
</evidence>
<dbReference type="Pfam" id="PF07679">
    <property type="entry name" value="I-set"/>
    <property type="match status" value="1"/>
</dbReference>
<dbReference type="InterPro" id="IPR007110">
    <property type="entry name" value="Ig-like_dom"/>
</dbReference>
<keyword evidence="8" id="KW-0547">Nucleotide-binding</keyword>
<keyword evidence="13" id="KW-0829">Tyrosine-protein kinase</keyword>
<evidence type="ECO:0000313" key="20">
    <source>
        <dbReference type="Proteomes" id="UP001187531"/>
    </source>
</evidence>
<dbReference type="PANTHER" id="PTHR19890:SF10">
    <property type="entry name" value="FIBROBLAST GROWTH FACTOR RECEPTOR-LIKE 1"/>
    <property type="match status" value="1"/>
</dbReference>
<keyword evidence="15" id="KW-0675">Receptor</keyword>
<keyword evidence="6" id="KW-0732">Signal</keyword>
<keyword evidence="9" id="KW-0418">Kinase</keyword>
<evidence type="ECO:0000256" key="4">
    <source>
        <dbReference type="ARBA" id="ARBA00022679"/>
    </source>
</evidence>
<dbReference type="SMART" id="SM00408">
    <property type="entry name" value="IGc2"/>
    <property type="match status" value="1"/>
</dbReference>
<keyword evidence="10" id="KW-0067">ATP-binding</keyword>
<dbReference type="GO" id="GO:0005524">
    <property type="term" value="F:ATP binding"/>
    <property type="evidence" value="ECO:0007669"/>
    <property type="project" value="UniProtKB-KW"/>
</dbReference>
<accession>A0AA88HSF9</accession>
<dbReference type="Gene3D" id="2.60.40.10">
    <property type="entry name" value="Immunoglobulins"/>
    <property type="match status" value="1"/>
</dbReference>
<evidence type="ECO:0000256" key="3">
    <source>
        <dbReference type="ARBA" id="ARBA00022553"/>
    </source>
</evidence>
<dbReference type="InterPro" id="IPR003598">
    <property type="entry name" value="Ig_sub2"/>
</dbReference>
<dbReference type="InterPro" id="IPR003599">
    <property type="entry name" value="Ig_sub"/>
</dbReference>
<evidence type="ECO:0000256" key="2">
    <source>
        <dbReference type="ARBA" id="ARBA00011902"/>
    </source>
</evidence>
<dbReference type="SUPFAM" id="SSF48726">
    <property type="entry name" value="Immunoglobulin"/>
    <property type="match status" value="1"/>
</dbReference>
<keyword evidence="20" id="KW-1185">Reference proteome</keyword>
<feature type="non-terminal residue" evidence="19">
    <location>
        <position position="1"/>
    </location>
</feature>
<dbReference type="FunFam" id="2.60.40.10:FF:000020">
    <property type="entry name" value="Fibroblast growth factor receptor"/>
    <property type="match status" value="1"/>
</dbReference>
<evidence type="ECO:0000256" key="9">
    <source>
        <dbReference type="ARBA" id="ARBA00022777"/>
    </source>
</evidence>
<dbReference type="Proteomes" id="UP001187531">
    <property type="component" value="Unassembled WGS sequence"/>
</dbReference>
<proteinExistence type="predicted"/>
<dbReference type="GO" id="GO:0004714">
    <property type="term" value="F:transmembrane receptor protein tyrosine kinase activity"/>
    <property type="evidence" value="ECO:0007669"/>
    <property type="project" value="UniProtKB-EC"/>
</dbReference>
<evidence type="ECO:0000256" key="16">
    <source>
        <dbReference type="ARBA" id="ARBA00023180"/>
    </source>
</evidence>
<evidence type="ECO:0000256" key="1">
    <source>
        <dbReference type="ARBA" id="ARBA00004167"/>
    </source>
</evidence>
<comment type="caution">
    <text evidence="19">The sequence shown here is derived from an EMBL/GenBank/DDBJ whole genome shotgun (WGS) entry which is preliminary data.</text>
</comment>
<evidence type="ECO:0000256" key="6">
    <source>
        <dbReference type="ARBA" id="ARBA00022729"/>
    </source>
</evidence>
<evidence type="ECO:0000256" key="11">
    <source>
        <dbReference type="ARBA" id="ARBA00022989"/>
    </source>
</evidence>
<keyword evidence="3" id="KW-0597">Phosphoprotein</keyword>
<dbReference type="InterPro" id="IPR013098">
    <property type="entry name" value="Ig_I-set"/>
</dbReference>
<evidence type="ECO:0000256" key="5">
    <source>
        <dbReference type="ARBA" id="ARBA00022692"/>
    </source>
</evidence>
<reference evidence="19" key="1">
    <citation type="submission" date="2023-07" db="EMBL/GenBank/DDBJ databases">
        <title>Chromosome-level genome assembly of Artemia franciscana.</title>
        <authorList>
            <person name="Jo E."/>
        </authorList>
    </citation>
    <scope>NUCLEOTIDE SEQUENCE</scope>
    <source>
        <tissue evidence="19">Whole body</tissue>
    </source>
</reference>
<dbReference type="SMART" id="SM00409">
    <property type="entry name" value="IG"/>
    <property type="match status" value="1"/>
</dbReference>
<evidence type="ECO:0000256" key="13">
    <source>
        <dbReference type="ARBA" id="ARBA00023137"/>
    </source>
</evidence>
<organism evidence="19 20">
    <name type="scientific">Artemia franciscana</name>
    <name type="common">Brine shrimp</name>
    <name type="synonym">Artemia sanfranciscana</name>
    <dbReference type="NCBI Taxonomy" id="6661"/>
    <lineage>
        <taxon>Eukaryota</taxon>
        <taxon>Metazoa</taxon>
        <taxon>Ecdysozoa</taxon>
        <taxon>Arthropoda</taxon>
        <taxon>Crustacea</taxon>
        <taxon>Branchiopoda</taxon>
        <taxon>Anostraca</taxon>
        <taxon>Artemiidae</taxon>
        <taxon>Artemia</taxon>
    </lineage>
</organism>
<keyword evidence="4" id="KW-0808">Transferase</keyword>
<dbReference type="InterPro" id="IPR013783">
    <property type="entry name" value="Ig-like_fold"/>
</dbReference>
<keyword evidence="16" id="KW-0325">Glycoprotein</keyword>
<evidence type="ECO:0000313" key="19">
    <source>
        <dbReference type="EMBL" id="KAK2713136.1"/>
    </source>
</evidence>
<evidence type="ECO:0000256" key="12">
    <source>
        <dbReference type="ARBA" id="ARBA00023136"/>
    </source>
</evidence>
<dbReference type="EMBL" id="JAVRJZ010000015">
    <property type="protein sequence ID" value="KAK2713136.1"/>
    <property type="molecule type" value="Genomic_DNA"/>
</dbReference>
<keyword evidence="7" id="KW-0677">Repeat</keyword>
<dbReference type="AlphaFoldDB" id="A0AA88HSF9"/>
<keyword evidence="11" id="KW-1133">Transmembrane helix</keyword>
<keyword evidence="12" id="KW-0472">Membrane</keyword>
<keyword evidence="14" id="KW-1015">Disulfide bond</keyword>
<protein>
    <recommendedName>
        <fullName evidence="2">receptor protein-tyrosine kinase</fullName>
        <ecNumber evidence="2">2.7.10.1</ecNumber>
    </recommendedName>
</protein>
<evidence type="ECO:0000256" key="10">
    <source>
        <dbReference type="ARBA" id="ARBA00022840"/>
    </source>
</evidence>
<name>A0AA88HSF9_ARTSF</name>
<evidence type="ECO:0000256" key="17">
    <source>
        <dbReference type="ARBA" id="ARBA00023319"/>
    </source>
</evidence>
<dbReference type="PROSITE" id="PS50835">
    <property type="entry name" value="IG_LIKE"/>
    <property type="match status" value="1"/>
</dbReference>
<dbReference type="GO" id="GO:0016020">
    <property type="term" value="C:membrane"/>
    <property type="evidence" value="ECO:0007669"/>
    <property type="project" value="UniProtKB-SubCell"/>
</dbReference>
<feature type="domain" description="Ig-like" evidence="18">
    <location>
        <begin position="50"/>
        <end position="162"/>
    </location>
</feature>